<dbReference type="RefSeq" id="WP_057953998.1">
    <property type="nucleotide sequence ID" value="NZ_CP013118.1"/>
</dbReference>
<dbReference type="AlphaFoldDB" id="A0A0S2I2V9"/>
<protein>
    <submittedName>
        <fullName evidence="4">Capsule biosynthesis protein CapA</fullName>
    </submittedName>
</protein>
<keyword evidence="2" id="KW-0732">Signal</keyword>
<proteinExistence type="inferred from homology"/>
<dbReference type="Pfam" id="PF09587">
    <property type="entry name" value="PGA_cap"/>
    <property type="match status" value="1"/>
</dbReference>
<evidence type="ECO:0000256" key="2">
    <source>
        <dbReference type="SAM" id="SignalP"/>
    </source>
</evidence>
<accession>A0A0S2I2V9</accession>
<feature type="chain" id="PRO_5006599431" evidence="2">
    <location>
        <begin position="23"/>
        <end position="345"/>
    </location>
</feature>
<dbReference type="PANTHER" id="PTHR33393:SF11">
    <property type="entry name" value="POLYGLUTAMINE SYNTHESIS ACCESSORY PROTEIN RV0574C-RELATED"/>
    <property type="match status" value="1"/>
</dbReference>
<dbReference type="InterPro" id="IPR052169">
    <property type="entry name" value="CW_Biosynth-Accessory"/>
</dbReference>
<dbReference type="PANTHER" id="PTHR33393">
    <property type="entry name" value="POLYGLUTAMINE SYNTHESIS ACCESSORY PROTEIN RV0574C-RELATED"/>
    <property type="match status" value="1"/>
</dbReference>
<gene>
    <name evidence="4" type="primary">capA</name>
    <name evidence="4" type="ORF">L21SP5_03022</name>
</gene>
<dbReference type="InterPro" id="IPR019079">
    <property type="entry name" value="Capsule_synth_CapA"/>
</dbReference>
<name>A0A0S2I2V9_9BACT</name>
<dbReference type="EMBL" id="CP013118">
    <property type="protein sequence ID" value="ALO16642.1"/>
    <property type="molecule type" value="Genomic_DNA"/>
</dbReference>
<evidence type="ECO:0000259" key="3">
    <source>
        <dbReference type="SMART" id="SM00854"/>
    </source>
</evidence>
<dbReference type="PATRIC" id="fig|1307839.3.peg.3183"/>
<keyword evidence="5" id="KW-1185">Reference proteome</keyword>
<reference evidence="4 5" key="1">
    <citation type="submission" date="2015-11" db="EMBL/GenBank/DDBJ databases">
        <title>Description and complete genome sequence of a novel strain predominating in hypersaline microbial mats and representing a new family of the Bacteriodetes phylum.</title>
        <authorList>
            <person name="Spring S."/>
            <person name="Bunk B."/>
            <person name="Sproer C."/>
            <person name="Klenk H.-P."/>
        </authorList>
    </citation>
    <scope>NUCLEOTIDE SEQUENCE [LARGE SCALE GENOMIC DNA]</scope>
    <source>
        <strain evidence="4 5">L21-Spi-D4</strain>
    </source>
</reference>
<dbReference type="STRING" id="1307839.L21SP5_03022"/>
<comment type="similarity">
    <text evidence="1">Belongs to the CapA family.</text>
</comment>
<evidence type="ECO:0000313" key="4">
    <source>
        <dbReference type="EMBL" id="ALO16642.1"/>
    </source>
</evidence>
<evidence type="ECO:0000313" key="5">
    <source>
        <dbReference type="Proteomes" id="UP000064893"/>
    </source>
</evidence>
<organism evidence="4 5">
    <name type="scientific">Salinivirga cyanobacteriivorans</name>
    <dbReference type="NCBI Taxonomy" id="1307839"/>
    <lineage>
        <taxon>Bacteria</taxon>
        <taxon>Pseudomonadati</taxon>
        <taxon>Bacteroidota</taxon>
        <taxon>Bacteroidia</taxon>
        <taxon>Bacteroidales</taxon>
        <taxon>Salinivirgaceae</taxon>
        <taxon>Salinivirga</taxon>
    </lineage>
</organism>
<sequence precursor="true">MKRLLFLSLLFSISVFSLVAQKDTVEIAAVGDIMLGTDFPEKKYLPPTHKADILLEPLTPFIDSSDIAFANLEGAFNDGAELVKRCNDPSVCYAFRTPQQYFSVVAKSGLNLFSLANNHMFDFGMPAVDSTLVLIDSAKAYAAGIYKRPNAIFMRDSITYGFTAFSPNKGTNDFHDTARLVRMVKALADTADIVIVSFHMGAEGSKHQHITRKKEMYYGENRGNPYQMARLVIDAGADLVLGHGPHVPRAFDLHNDRFIAYSLGNFCTYSRMNLDGPNGLAPLVKIRTDREGRFIDGQIVSFKQYYGKGIVLDKMHRAAKKIQSLTQTDIPECVLRFEKNGYFSK</sequence>
<feature type="domain" description="Capsule synthesis protein CapA" evidence="3">
    <location>
        <begin position="26"/>
        <end position="270"/>
    </location>
</feature>
<dbReference type="CDD" id="cd07381">
    <property type="entry name" value="MPP_CapA"/>
    <property type="match status" value="1"/>
</dbReference>
<dbReference type="KEGG" id="blq:L21SP5_03022"/>
<dbReference type="Proteomes" id="UP000064893">
    <property type="component" value="Chromosome"/>
</dbReference>
<dbReference type="InterPro" id="IPR029052">
    <property type="entry name" value="Metallo-depent_PP-like"/>
</dbReference>
<dbReference type="SUPFAM" id="SSF56300">
    <property type="entry name" value="Metallo-dependent phosphatases"/>
    <property type="match status" value="1"/>
</dbReference>
<evidence type="ECO:0000256" key="1">
    <source>
        <dbReference type="ARBA" id="ARBA00005662"/>
    </source>
</evidence>
<feature type="signal peptide" evidence="2">
    <location>
        <begin position="1"/>
        <end position="22"/>
    </location>
</feature>
<dbReference type="Gene3D" id="3.60.21.10">
    <property type="match status" value="1"/>
</dbReference>
<dbReference type="OrthoDB" id="9810906at2"/>
<dbReference type="SMART" id="SM00854">
    <property type="entry name" value="PGA_cap"/>
    <property type="match status" value="1"/>
</dbReference>